<dbReference type="PANTHER" id="PTHR15924">
    <property type="entry name" value="CLE"/>
    <property type="match status" value="1"/>
</dbReference>
<proteinExistence type="predicted"/>
<reference evidence="1 2" key="1">
    <citation type="journal article" date="2024" name="Nat. Commun.">
        <title>Phylogenomics reveals the evolutionary origins of lichenization in chlorophyte algae.</title>
        <authorList>
            <person name="Puginier C."/>
            <person name="Libourel C."/>
            <person name="Otte J."/>
            <person name="Skaloud P."/>
            <person name="Haon M."/>
            <person name="Grisel S."/>
            <person name="Petersen M."/>
            <person name="Berrin J.G."/>
            <person name="Delaux P.M."/>
            <person name="Dal Grande F."/>
            <person name="Keller J."/>
        </authorList>
    </citation>
    <scope>NUCLEOTIDE SEQUENCE [LARGE SCALE GENOMIC DNA]</scope>
    <source>
        <strain evidence="1 2">SAG 216-7</strain>
    </source>
</reference>
<protein>
    <submittedName>
        <fullName evidence="1">Uncharacterized protein</fullName>
    </submittedName>
</protein>
<name>A0ABR2YZI0_9CHLO</name>
<dbReference type="EMBL" id="JALJOT010000003">
    <property type="protein sequence ID" value="KAK9916774.1"/>
    <property type="molecule type" value="Genomic_DNA"/>
</dbReference>
<keyword evidence="2" id="KW-1185">Reference proteome</keyword>
<evidence type="ECO:0000313" key="2">
    <source>
        <dbReference type="Proteomes" id="UP001491310"/>
    </source>
</evidence>
<dbReference type="Proteomes" id="UP001491310">
    <property type="component" value="Unassembled WGS sequence"/>
</dbReference>
<dbReference type="Pfam" id="PF10036">
    <property type="entry name" value="RLL"/>
    <property type="match status" value="1"/>
</dbReference>
<organism evidence="1 2">
    <name type="scientific">Coccomyxa subellipsoidea</name>
    <dbReference type="NCBI Taxonomy" id="248742"/>
    <lineage>
        <taxon>Eukaryota</taxon>
        <taxon>Viridiplantae</taxon>
        <taxon>Chlorophyta</taxon>
        <taxon>core chlorophytes</taxon>
        <taxon>Trebouxiophyceae</taxon>
        <taxon>Trebouxiophyceae incertae sedis</taxon>
        <taxon>Coccomyxaceae</taxon>
        <taxon>Coccomyxa</taxon>
    </lineage>
</organism>
<gene>
    <name evidence="1" type="ORF">WJX75_006814</name>
</gene>
<dbReference type="InterPro" id="IPR019265">
    <property type="entry name" value="RTRAF"/>
</dbReference>
<accession>A0ABR2YZI0</accession>
<comment type="caution">
    <text evidence="1">The sequence shown here is derived from an EMBL/GenBank/DDBJ whole genome shotgun (WGS) entry which is preliminary data.</text>
</comment>
<sequence>MTSVHQKFLLCSLEVPNATTLCTSNDAELRQLVAWLEQKLIRQYRPDDRIPVSDTTSERWLQAYQQYLDDLNCPVKHTGAALKSPAVMDWLLHYAVDLMHGDKAKVLSPLSISSSTLEELGSQK</sequence>
<evidence type="ECO:0000313" key="1">
    <source>
        <dbReference type="EMBL" id="KAK9916774.1"/>
    </source>
</evidence>